<proteinExistence type="inferred from homology"/>
<dbReference type="PANTHER" id="PTHR13381:SF0">
    <property type="entry name" value="MEDIATOR OF RNA POLYMERASE II TRANSCRIPTION SUBUNIT 21"/>
    <property type="match status" value="1"/>
</dbReference>
<sequence length="197" mass="22122">MLQELSHMDRITQLQDEIQQLLTIMSTSILYLTSRSNFKQVSEHIPVTKQRNVEKYDEETVFEESKKELVVDLVRKAKQVEYLVNSLPDPEGEEEQALRLQQLEQEMQVANVEYARAVVRLKSLHAQVTLLLRSMLAEVDGRLVDPDVEEPLDSRIDSGSGSGVQMDTEVAAARSDTAREDDDEGQGSGDVSMASAD</sequence>
<dbReference type="GO" id="GO:0016592">
    <property type="term" value="C:mediator complex"/>
    <property type="evidence" value="ECO:0007669"/>
    <property type="project" value="UniProtKB-UniRule"/>
</dbReference>
<dbReference type="AlphaFoldDB" id="A0A8H5CNU0"/>
<dbReference type="SUPFAM" id="SSF140718">
    <property type="entry name" value="Mediator hinge subcomplex-like"/>
    <property type="match status" value="1"/>
</dbReference>
<evidence type="ECO:0000256" key="3">
    <source>
        <dbReference type="ARBA" id="ARBA00019691"/>
    </source>
</evidence>
<comment type="similarity">
    <text evidence="2 8">Belongs to the Mediator complex subunit 21 family.</text>
</comment>
<reference evidence="11 12" key="1">
    <citation type="journal article" date="2020" name="ISME J.">
        <title>Uncovering the hidden diversity of litter-decomposition mechanisms in mushroom-forming fungi.</title>
        <authorList>
            <person name="Floudas D."/>
            <person name="Bentzer J."/>
            <person name="Ahren D."/>
            <person name="Johansson T."/>
            <person name="Persson P."/>
            <person name="Tunlid A."/>
        </authorList>
    </citation>
    <scope>NUCLEOTIDE SEQUENCE [LARGE SCALE GENOMIC DNA]</scope>
    <source>
        <strain evidence="11 12">CBS 406.79</strain>
    </source>
</reference>
<dbReference type="Proteomes" id="UP000518752">
    <property type="component" value="Unassembled WGS sequence"/>
</dbReference>
<protein>
    <recommendedName>
        <fullName evidence="3 8">Mediator of RNA polymerase II transcription subunit 21</fullName>
    </recommendedName>
</protein>
<evidence type="ECO:0000256" key="4">
    <source>
        <dbReference type="ARBA" id="ARBA00023015"/>
    </source>
</evidence>
<evidence type="ECO:0000256" key="6">
    <source>
        <dbReference type="ARBA" id="ARBA00023163"/>
    </source>
</evidence>
<dbReference type="EMBL" id="JAACJN010000384">
    <property type="protein sequence ID" value="KAF5345120.1"/>
    <property type="molecule type" value="Genomic_DNA"/>
</dbReference>
<dbReference type="PANTHER" id="PTHR13381">
    <property type="entry name" value="RNA POLYMERASE II HOLOENZYME COMPONENT SRB7"/>
    <property type="match status" value="1"/>
</dbReference>
<dbReference type="InterPro" id="IPR021384">
    <property type="entry name" value="Mediator_Med21"/>
</dbReference>
<dbReference type="InterPro" id="IPR037212">
    <property type="entry name" value="Med7/Med21-like"/>
</dbReference>
<evidence type="ECO:0000313" key="12">
    <source>
        <dbReference type="Proteomes" id="UP000518752"/>
    </source>
</evidence>
<evidence type="ECO:0000256" key="7">
    <source>
        <dbReference type="ARBA" id="ARBA00023242"/>
    </source>
</evidence>
<comment type="caution">
    <text evidence="11">The sequence shown here is derived from an EMBL/GenBank/DDBJ whole genome shotgun (WGS) entry which is preliminary data.</text>
</comment>
<accession>A0A8H5CNU0</accession>
<organism evidence="11 12">
    <name type="scientific">Collybiopsis confluens</name>
    <dbReference type="NCBI Taxonomy" id="2823264"/>
    <lineage>
        <taxon>Eukaryota</taxon>
        <taxon>Fungi</taxon>
        <taxon>Dikarya</taxon>
        <taxon>Basidiomycota</taxon>
        <taxon>Agaricomycotina</taxon>
        <taxon>Agaricomycetes</taxon>
        <taxon>Agaricomycetidae</taxon>
        <taxon>Agaricales</taxon>
        <taxon>Marasmiineae</taxon>
        <taxon>Omphalotaceae</taxon>
        <taxon>Collybiopsis</taxon>
    </lineage>
</organism>
<keyword evidence="9" id="KW-0175">Coiled coil</keyword>
<keyword evidence="6 8" id="KW-0804">Transcription</keyword>
<keyword evidence="7 8" id="KW-0539">Nucleus</keyword>
<evidence type="ECO:0000256" key="9">
    <source>
        <dbReference type="SAM" id="Coils"/>
    </source>
</evidence>
<feature type="region of interest" description="Disordered" evidence="10">
    <location>
        <begin position="148"/>
        <end position="197"/>
    </location>
</feature>
<keyword evidence="4 8" id="KW-0805">Transcription regulation</keyword>
<feature type="coiled-coil region" evidence="9">
    <location>
        <begin position="93"/>
        <end position="120"/>
    </location>
</feature>
<name>A0A8H5CNU0_9AGAR</name>
<keyword evidence="5 8" id="KW-0010">Activator</keyword>
<evidence type="ECO:0000256" key="5">
    <source>
        <dbReference type="ARBA" id="ARBA00023159"/>
    </source>
</evidence>
<comment type="function">
    <text evidence="8">Component of the Mediator complex, a coactivator involved in the regulated transcription of nearly all RNA polymerase II-dependent genes. Mediator functions as a bridge to convey information from gene-specific regulatory proteins to the basal RNA polymerase II transcription machinery. Mediator is recruited to promoters by direct interactions with regulatory proteins and serves as a scaffold for the assembly of a functional preinitiation complex with RNA polymerase II and the general transcription factors.</text>
</comment>
<evidence type="ECO:0000313" key="11">
    <source>
        <dbReference type="EMBL" id="KAF5345120.1"/>
    </source>
</evidence>
<gene>
    <name evidence="11" type="ORF">D9757_013867</name>
</gene>
<evidence type="ECO:0000256" key="8">
    <source>
        <dbReference type="RuleBase" id="RU366036"/>
    </source>
</evidence>
<evidence type="ECO:0000256" key="10">
    <source>
        <dbReference type="SAM" id="MobiDB-lite"/>
    </source>
</evidence>
<dbReference type="Pfam" id="PF11221">
    <property type="entry name" value="Med21"/>
    <property type="match status" value="1"/>
</dbReference>
<comment type="subcellular location">
    <subcellularLocation>
        <location evidence="1 8">Nucleus</location>
    </subcellularLocation>
</comment>
<evidence type="ECO:0000256" key="1">
    <source>
        <dbReference type="ARBA" id="ARBA00004123"/>
    </source>
</evidence>
<evidence type="ECO:0000256" key="2">
    <source>
        <dbReference type="ARBA" id="ARBA00005770"/>
    </source>
</evidence>
<comment type="subunit">
    <text evidence="8">Component of the Mediator complex.</text>
</comment>
<keyword evidence="12" id="KW-1185">Reference proteome</keyword>
<dbReference type="OrthoDB" id="526653at2759"/>
<dbReference type="Gene3D" id="6.10.280.10">
    <property type="entry name" value="Mediator complex, subunit Med21"/>
    <property type="match status" value="1"/>
</dbReference>
<dbReference type="GO" id="GO:0006357">
    <property type="term" value="P:regulation of transcription by RNA polymerase II"/>
    <property type="evidence" value="ECO:0007669"/>
    <property type="project" value="TreeGrafter"/>
</dbReference>
<dbReference type="GO" id="GO:0003712">
    <property type="term" value="F:transcription coregulator activity"/>
    <property type="evidence" value="ECO:0007669"/>
    <property type="project" value="TreeGrafter"/>
</dbReference>